<feature type="region of interest" description="Disordered" evidence="1">
    <location>
        <begin position="1"/>
        <end position="27"/>
    </location>
</feature>
<feature type="region of interest" description="Disordered" evidence="1">
    <location>
        <begin position="36"/>
        <end position="55"/>
    </location>
</feature>
<gene>
    <name evidence="2" type="ORF">Salat_2677900</name>
</gene>
<dbReference type="AlphaFoldDB" id="A0AAE1XPJ6"/>
<dbReference type="EMBL" id="JACGWO010000011">
    <property type="protein sequence ID" value="KAK4415705.1"/>
    <property type="molecule type" value="Genomic_DNA"/>
</dbReference>
<evidence type="ECO:0000256" key="1">
    <source>
        <dbReference type="SAM" id="MobiDB-lite"/>
    </source>
</evidence>
<protein>
    <submittedName>
        <fullName evidence="2">Uncharacterized protein</fullName>
    </submittedName>
</protein>
<evidence type="ECO:0000313" key="2">
    <source>
        <dbReference type="EMBL" id="KAK4415705.1"/>
    </source>
</evidence>
<accession>A0AAE1XPJ6</accession>
<comment type="caution">
    <text evidence="2">The sequence shown here is derived from an EMBL/GenBank/DDBJ whole genome shotgun (WGS) entry which is preliminary data.</text>
</comment>
<keyword evidence="3" id="KW-1185">Reference proteome</keyword>
<evidence type="ECO:0000313" key="3">
    <source>
        <dbReference type="Proteomes" id="UP001293254"/>
    </source>
</evidence>
<organism evidence="2 3">
    <name type="scientific">Sesamum alatum</name>
    <dbReference type="NCBI Taxonomy" id="300844"/>
    <lineage>
        <taxon>Eukaryota</taxon>
        <taxon>Viridiplantae</taxon>
        <taxon>Streptophyta</taxon>
        <taxon>Embryophyta</taxon>
        <taxon>Tracheophyta</taxon>
        <taxon>Spermatophyta</taxon>
        <taxon>Magnoliopsida</taxon>
        <taxon>eudicotyledons</taxon>
        <taxon>Gunneridae</taxon>
        <taxon>Pentapetalae</taxon>
        <taxon>asterids</taxon>
        <taxon>lamiids</taxon>
        <taxon>Lamiales</taxon>
        <taxon>Pedaliaceae</taxon>
        <taxon>Sesamum</taxon>
    </lineage>
</organism>
<dbReference type="Proteomes" id="UP001293254">
    <property type="component" value="Unassembled WGS sequence"/>
</dbReference>
<reference evidence="2" key="2">
    <citation type="journal article" date="2024" name="Plant">
        <title>Genomic evolution and insights into agronomic trait innovations of Sesamum species.</title>
        <authorList>
            <person name="Miao H."/>
            <person name="Wang L."/>
            <person name="Qu L."/>
            <person name="Liu H."/>
            <person name="Sun Y."/>
            <person name="Le M."/>
            <person name="Wang Q."/>
            <person name="Wei S."/>
            <person name="Zheng Y."/>
            <person name="Lin W."/>
            <person name="Duan Y."/>
            <person name="Cao H."/>
            <person name="Xiong S."/>
            <person name="Wang X."/>
            <person name="Wei L."/>
            <person name="Li C."/>
            <person name="Ma Q."/>
            <person name="Ju M."/>
            <person name="Zhao R."/>
            <person name="Li G."/>
            <person name="Mu C."/>
            <person name="Tian Q."/>
            <person name="Mei H."/>
            <person name="Zhang T."/>
            <person name="Gao T."/>
            <person name="Zhang H."/>
        </authorList>
    </citation>
    <scope>NUCLEOTIDE SEQUENCE</scope>
    <source>
        <strain evidence="2">3651</strain>
    </source>
</reference>
<proteinExistence type="predicted"/>
<name>A0AAE1XPJ6_9LAMI</name>
<reference evidence="2" key="1">
    <citation type="submission" date="2020-06" db="EMBL/GenBank/DDBJ databases">
        <authorList>
            <person name="Li T."/>
            <person name="Hu X."/>
            <person name="Zhang T."/>
            <person name="Song X."/>
            <person name="Zhang H."/>
            <person name="Dai N."/>
            <person name="Sheng W."/>
            <person name="Hou X."/>
            <person name="Wei L."/>
        </authorList>
    </citation>
    <scope>NUCLEOTIDE SEQUENCE</scope>
    <source>
        <strain evidence="2">3651</strain>
        <tissue evidence="2">Leaf</tissue>
    </source>
</reference>
<sequence>MVVGSWGTLDGGDRVARSAPRTDGGRRGVGIFEVRRRTEPTQGGESSGGRFPIGERKNVGDVSAWVAEVGGLLKGNEPISEDHVGGNSSSPCQYQGIHRVGMEVDWGSWSQCWWSFGQRRIGVEDHVDGFIGCQCIAEVGVW</sequence>